<organism evidence="3">
    <name type="scientific">Arsenophonus nasoniae</name>
    <name type="common">son-killer infecting Nasonia vitripennis</name>
    <dbReference type="NCBI Taxonomy" id="638"/>
    <lineage>
        <taxon>Bacteria</taxon>
        <taxon>Pseudomonadati</taxon>
        <taxon>Pseudomonadota</taxon>
        <taxon>Gammaproteobacteria</taxon>
        <taxon>Enterobacterales</taxon>
        <taxon>Morganellaceae</taxon>
        <taxon>Arsenophonus</taxon>
    </lineage>
</organism>
<reference evidence="4" key="2">
    <citation type="submission" date="2023-04" db="EMBL/GenBank/DDBJ databases">
        <title>Genome dynamics across the evolutionary transition to endosymbiosis.</title>
        <authorList>
            <person name="Siozios S."/>
            <person name="Nadal-Jimenez P."/>
            <person name="Azagi T."/>
            <person name="Sprong H."/>
            <person name="Frost C.L."/>
            <person name="Parratt S.R."/>
            <person name="Taylor G."/>
            <person name="Brettell L."/>
            <person name="Lew K.C."/>
            <person name="Croft L."/>
            <person name="King K.C."/>
            <person name="Brockhurst M.A."/>
            <person name="Hypsa V."/>
            <person name="Novakova E."/>
            <person name="Darby A.C."/>
            <person name="Hurst G.D.D."/>
        </authorList>
    </citation>
    <scope>NUCLEOTIDE SEQUENCE</scope>
    <source>
        <strain evidence="4">ANv_CAN</strain>
    </source>
</reference>
<evidence type="ECO:0000313" key="4">
    <source>
        <dbReference type="EMBL" id="WGM05017.1"/>
    </source>
</evidence>
<keyword evidence="3" id="KW-0347">Helicase</keyword>
<dbReference type="PROSITE" id="PS51192">
    <property type="entry name" value="HELICASE_ATP_BIND_1"/>
    <property type="match status" value="1"/>
</dbReference>
<dbReference type="GO" id="GO:0003677">
    <property type="term" value="F:DNA binding"/>
    <property type="evidence" value="ECO:0007669"/>
    <property type="project" value="InterPro"/>
</dbReference>
<feature type="domain" description="Helicase C-terminal" evidence="2">
    <location>
        <begin position="221"/>
        <end position="362"/>
    </location>
</feature>
<dbReference type="PROSITE" id="PS51194">
    <property type="entry name" value="HELICASE_CTER"/>
    <property type="match status" value="1"/>
</dbReference>
<dbReference type="EC" id="3.6.4.-" evidence="4"/>
<dbReference type="Pfam" id="PF04851">
    <property type="entry name" value="ResIII"/>
    <property type="match status" value="1"/>
</dbReference>
<evidence type="ECO:0000259" key="2">
    <source>
        <dbReference type="PROSITE" id="PS51194"/>
    </source>
</evidence>
<keyword evidence="5" id="KW-1185">Reference proteome</keyword>
<dbReference type="InterPro" id="IPR001650">
    <property type="entry name" value="Helicase_C-like"/>
</dbReference>
<dbReference type="GO" id="GO:0016787">
    <property type="term" value="F:hydrolase activity"/>
    <property type="evidence" value="ECO:0007669"/>
    <property type="project" value="UniProtKB-KW"/>
</dbReference>
<gene>
    <name evidence="3" type="ORF">ARN_23380</name>
    <name evidence="4" type="ORF">QE258_15760</name>
</gene>
<dbReference type="RefSeq" id="WP_026823679.1">
    <property type="nucleotide sequence ID" value="NZ_CP123523.1"/>
</dbReference>
<dbReference type="EMBL" id="CP123523">
    <property type="protein sequence ID" value="WGM05017.1"/>
    <property type="molecule type" value="Genomic_DNA"/>
</dbReference>
<dbReference type="InterPro" id="IPR006935">
    <property type="entry name" value="Helicase/UvrB_N"/>
</dbReference>
<keyword evidence="4" id="KW-0378">Hydrolase</keyword>
<evidence type="ECO:0000313" key="3">
    <source>
        <dbReference type="EMBL" id="CBA74508.1"/>
    </source>
</evidence>
<dbReference type="GO" id="GO:0004386">
    <property type="term" value="F:helicase activity"/>
    <property type="evidence" value="ECO:0007669"/>
    <property type="project" value="UniProtKB-KW"/>
</dbReference>
<dbReference type="PANTHER" id="PTHR47396">
    <property type="entry name" value="TYPE I RESTRICTION ENZYME ECOKI R PROTEIN"/>
    <property type="match status" value="1"/>
</dbReference>
<protein>
    <submittedName>
        <fullName evidence="4">DEAD/DEAH box helicase</fullName>
        <ecNumber evidence="4">3.6.4.-</ecNumber>
    </submittedName>
    <submittedName>
        <fullName evidence="3">Phage DNA primase/helicase</fullName>
    </submittedName>
</protein>
<dbReference type="Pfam" id="PF00271">
    <property type="entry name" value="Helicase_C"/>
    <property type="match status" value="1"/>
</dbReference>
<accession>D2U1C2</accession>
<feature type="domain" description="Helicase ATP-binding" evidence="1">
    <location>
        <begin position="18"/>
        <end position="166"/>
    </location>
</feature>
<name>D2U1C2_9GAMM</name>
<dbReference type="Gene3D" id="3.40.50.300">
    <property type="entry name" value="P-loop containing nucleotide triphosphate hydrolases"/>
    <property type="match status" value="2"/>
</dbReference>
<dbReference type="InterPro" id="IPR050742">
    <property type="entry name" value="Helicase_Restrict-Modif_Enz"/>
</dbReference>
<dbReference type="EMBL" id="FN545235">
    <property type="protein sequence ID" value="CBA74508.1"/>
    <property type="molecule type" value="Genomic_DNA"/>
</dbReference>
<dbReference type="SUPFAM" id="SSF52540">
    <property type="entry name" value="P-loop containing nucleoside triphosphate hydrolases"/>
    <property type="match status" value="1"/>
</dbReference>
<evidence type="ECO:0000259" key="1">
    <source>
        <dbReference type="PROSITE" id="PS51192"/>
    </source>
</evidence>
<proteinExistence type="predicted"/>
<keyword evidence="3" id="KW-0547">Nucleotide-binding</keyword>
<dbReference type="PANTHER" id="PTHR47396:SF1">
    <property type="entry name" value="ATP-DEPENDENT HELICASE IRC3-RELATED"/>
    <property type="match status" value="1"/>
</dbReference>
<dbReference type="GO" id="GO:0005829">
    <property type="term" value="C:cytosol"/>
    <property type="evidence" value="ECO:0007669"/>
    <property type="project" value="TreeGrafter"/>
</dbReference>
<sequence>MLNITPKSRQITALNLLRQHWKQHRTLLLSAPVGFGKTAIAAFITDGFISQGMRVMFVAPYTVLLNQTATRFIEYGLPEDEISYVWRNHCQHHPDRLIQIGSADTLIRRTFPDNIDLLIVDEAHIKRDKLLKIISKGEMRVIGLSGTPFAPWMGKYYEKLIKPTTMRDLINIGDLSRYDFFAPDKPDLSDVKTTRLSQFGDDYVENQIAKIMSDHTLVGNIVQNWIRKGEDRPTLCFCVSVAHANAVANAFTDAGVPAAVIIAETPQEERREVIQRFEAGEIKIIVNVGVLTAGFDSDVRCIIYARPTKSEIRWIQCLGRGLRTAAGKDSCLIFDHSGTVDKLGFPDDIEYDDLPSEKKTLNIAAPTKTCPECHCVVYAGFHTCPECGFDFGVEESIDVSEADERELIKVRRAEYPGSKEEKQDWWSQLKYYQAYRKSIGKPISNGWCSHTYREKFGCWPEKFDNTPKELTPTVSHFIQSKMRAFAQKMKFQQVKKCA</sequence>
<dbReference type="InterPro" id="IPR027417">
    <property type="entry name" value="P-loop_NTPase"/>
</dbReference>
<dbReference type="GO" id="GO:0005524">
    <property type="term" value="F:ATP binding"/>
    <property type="evidence" value="ECO:0007669"/>
    <property type="project" value="InterPro"/>
</dbReference>
<reference evidence="3" key="1">
    <citation type="journal article" date="2010" name="Insect Mol. Biol.">
        <title>The draft genome sequence of Arsenophonus nasoniae, son-killer bacterium of Nasonia vitripennis, reveals genes associated with virulence and symbiosis.</title>
        <authorList>
            <person name="Wilkes T."/>
            <person name="Darby A.C."/>
            <person name="Choi J."/>
            <person name="Colborne J.K."/>
            <person name="Werren J.H."/>
            <person name="Hurst G.D.D."/>
        </authorList>
    </citation>
    <scope>NUCLEOTIDE SEQUENCE</scope>
</reference>
<dbReference type="InterPro" id="IPR014001">
    <property type="entry name" value="Helicase_ATP-bd"/>
</dbReference>
<keyword evidence="3" id="KW-0067">ATP-binding</keyword>
<dbReference type="SMART" id="SM00487">
    <property type="entry name" value="DEXDc"/>
    <property type="match status" value="1"/>
</dbReference>
<dbReference type="AlphaFoldDB" id="D2U1C2"/>
<dbReference type="SMART" id="SM00490">
    <property type="entry name" value="HELICc"/>
    <property type="match status" value="1"/>
</dbReference>
<dbReference type="Proteomes" id="UP001177592">
    <property type="component" value="Chromosome"/>
</dbReference>
<evidence type="ECO:0000313" key="5">
    <source>
        <dbReference type="Proteomes" id="UP001177592"/>
    </source>
</evidence>